<dbReference type="EMBL" id="JAAIUW010000002">
    <property type="protein sequence ID" value="KAF7840476.1"/>
    <property type="molecule type" value="Genomic_DNA"/>
</dbReference>
<comment type="caution">
    <text evidence="3">The sequence shown here is derived from an EMBL/GenBank/DDBJ whole genome shotgun (WGS) entry which is preliminary data.</text>
</comment>
<dbReference type="PANTHER" id="PTHR37214">
    <property type="entry name" value="CYTOMEGALOVIRUS UL139 PROTEIN"/>
    <property type="match status" value="1"/>
</dbReference>
<dbReference type="OrthoDB" id="1903594at2759"/>
<gene>
    <name evidence="3" type="ORF">G2W53_002774</name>
</gene>
<dbReference type="Proteomes" id="UP000634136">
    <property type="component" value="Unassembled WGS sequence"/>
</dbReference>
<protein>
    <submittedName>
        <fullName evidence="3">Protein FAM184A</fullName>
    </submittedName>
</protein>
<evidence type="ECO:0000256" key="2">
    <source>
        <dbReference type="SAM" id="MobiDB-lite"/>
    </source>
</evidence>
<feature type="region of interest" description="Disordered" evidence="2">
    <location>
        <begin position="205"/>
        <end position="226"/>
    </location>
</feature>
<accession>A0A835CF39</accession>
<evidence type="ECO:0000313" key="4">
    <source>
        <dbReference type="Proteomes" id="UP000634136"/>
    </source>
</evidence>
<evidence type="ECO:0000256" key="1">
    <source>
        <dbReference type="SAM" id="Coils"/>
    </source>
</evidence>
<dbReference type="InterPro" id="IPR021042">
    <property type="entry name" value="Herpes_UL139_cytomegalovirus"/>
</dbReference>
<keyword evidence="1" id="KW-0175">Coiled coil</keyword>
<dbReference type="Pfam" id="PF12507">
    <property type="entry name" value="HCMV_UL139"/>
    <property type="match status" value="1"/>
</dbReference>
<name>A0A835CF39_9FABA</name>
<evidence type="ECO:0000313" key="3">
    <source>
        <dbReference type="EMBL" id="KAF7840476.1"/>
    </source>
</evidence>
<dbReference type="PANTHER" id="PTHR37214:SF2">
    <property type="entry name" value="CYTOMEGALOVIRUS UL139 PROTEIN"/>
    <property type="match status" value="1"/>
</dbReference>
<dbReference type="AlphaFoldDB" id="A0A835CF39"/>
<feature type="coiled-coil region" evidence="1">
    <location>
        <begin position="74"/>
        <end position="183"/>
    </location>
</feature>
<reference evidence="3" key="1">
    <citation type="submission" date="2020-09" db="EMBL/GenBank/DDBJ databases">
        <title>Genome-Enabled Discovery of Anthraquinone Biosynthesis in Senna tora.</title>
        <authorList>
            <person name="Kang S.-H."/>
            <person name="Pandey R.P."/>
            <person name="Lee C.-M."/>
            <person name="Sim J.-S."/>
            <person name="Jeong J.-T."/>
            <person name="Choi B.-S."/>
            <person name="Jung M."/>
            <person name="Ginzburg D."/>
            <person name="Zhao K."/>
            <person name="Won S.Y."/>
            <person name="Oh T.-J."/>
            <person name="Yu Y."/>
            <person name="Kim N.-H."/>
            <person name="Lee O.R."/>
            <person name="Lee T.-H."/>
            <person name="Bashyal P."/>
            <person name="Kim T.-S."/>
            <person name="Lee W.-H."/>
            <person name="Kawkins C."/>
            <person name="Kim C.-K."/>
            <person name="Kim J.S."/>
            <person name="Ahn B.O."/>
            <person name="Rhee S.Y."/>
            <person name="Sohng J.K."/>
        </authorList>
    </citation>
    <scope>NUCLEOTIDE SEQUENCE</scope>
    <source>
        <tissue evidence="3">Leaf</tissue>
    </source>
</reference>
<keyword evidence="4" id="KW-1185">Reference proteome</keyword>
<proteinExistence type="predicted"/>
<organism evidence="3 4">
    <name type="scientific">Senna tora</name>
    <dbReference type="NCBI Taxonomy" id="362788"/>
    <lineage>
        <taxon>Eukaryota</taxon>
        <taxon>Viridiplantae</taxon>
        <taxon>Streptophyta</taxon>
        <taxon>Embryophyta</taxon>
        <taxon>Tracheophyta</taxon>
        <taxon>Spermatophyta</taxon>
        <taxon>Magnoliopsida</taxon>
        <taxon>eudicotyledons</taxon>
        <taxon>Gunneridae</taxon>
        <taxon>Pentapetalae</taxon>
        <taxon>rosids</taxon>
        <taxon>fabids</taxon>
        <taxon>Fabales</taxon>
        <taxon>Fabaceae</taxon>
        <taxon>Caesalpinioideae</taxon>
        <taxon>Cassia clade</taxon>
        <taxon>Senna</taxon>
    </lineage>
</organism>
<sequence>MVLSSAFHERLQHMDRTRNQRLSQLQAEKELQAKKSVVLASKLADIRSMEQRCFVFDHKVASKSFKILALKSGIENLEAKLETGSQEMKSLRSEVEELEELEKSKDSFYETKRKEMMEFKENVEKFVVECQVEVENLRHRANELRASFMELKRNNKNSCNWEISAAELRRSELVAAKENLDRKVASNYQIKAQLQKQLQNILMTQAQERSKPSQAASPLGSQETKL</sequence>